<name>K6ZWX4_9ALTE</name>
<organism evidence="1 2">
    <name type="scientific">Paraglaciecola psychrophila 170</name>
    <dbReference type="NCBI Taxonomy" id="1129794"/>
    <lineage>
        <taxon>Bacteria</taxon>
        <taxon>Pseudomonadati</taxon>
        <taxon>Pseudomonadota</taxon>
        <taxon>Gammaproteobacteria</taxon>
        <taxon>Alteromonadales</taxon>
        <taxon>Alteromonadaceae</taxon>
        <taxon>Paraglaciecola</taxon>
    </lineage>
</organism>
<dbReference type="Proteomes" id="UP000011864">
    <property type="component" value="Chromosome"/>
</dbReference>
<dbReference type="Pfam" id="PF13783">
    <property type="entry name" value="DUF4177"/>
    <property type="match status" value="1"/>
</dbReference>
<dbReference type="AlphaFoldDB" id="K6ZWX4"/>
<reference evidence="1 2" key="1">
    <citation type="journal article" date="2013" name="Genome Announc.">
        <title>Complete Genome Sequence of Glaciecola psychrophila Strain 170T.</title>
        <authorList>
            <person name="Yin J."/>
            <person name="Chen J."/>
            <person name="Liu G."/>
            <person name="Yu Y."/>
            <person name="Song L."/>
            <person name="Wang X."/>
            <person name="Qu X."/>
        </authorList>
    </citation>
    <scope>NUCLEOTIDE SEQUENCE [LARGE SCALE GENOMIC DNA]</scope>
    <source>
        <strain evidence="1 2">170</strain>
    </source>
</reference>
<evidence type="ECO:0000313" key="2">
    <source>
        <dbReference type="Proteomes" id="UP000011864"/>
    </source>
</evidence>
<dbReference type="KEGG" id="gps:C427_2094"/>
<protein>
    <recommendedName>
        <fullName evidence="3">DUF4177 domain-containing protein</fullName>
    </recommendedName>
</protein>
<dbReference type="InterPro" id="IPR025234">
    <property type="entry name" value="YjzH-like"/>
</dbReference>
<dbReference type="HOGENOM" id="CLU_2881838_0_0_6"/>
<dbReference type="RefSeq" id="WP_007643410.1">
    <property type="nucleotide sequence ID" value="NC_020514.1"/>
</dbReference>
<proteinExistence type="predicted"/>
<evidence type="ECO:0000313" key="1">
    <source>
        <dbReference type="EMBL" id="AGH44203.1"/>
    </source>
</evidence>
<dbReference type="EMBL" id="CP003837">
    <property type="protein sequence ID" value="AGH44203.1"/>
    <property type="molecule type" value="Genomic_DNA"/>
</dbReference>
<dbReference type="PATRIC" id="fig|1129794.4.peg.2072"/>
<keyword evidence="2" id="KW-1185">Reference proteome</keyword>
<evidence type="ECO:0008006" key="3">
    <source>
        <dbReference type="Google" id="ProtNLM"/>
    </source>
</evidence>
<sequence length="63" mass="7309">MNWEYKTVNLKFRKLWTNSELNTDELDAVINAQATLGWHIVSESISSLFGYPQSALCVYKKQK</sequence>
<accession>K6ZWX4</accession>
<gene>
    <name evidence="1" type="ORF">C427_2094</name>
</gene>
<dbReference type="OrthoDB" id="6401923at2"/>